<dbReference type="Pfam" id="PF26292">
    <property type="entry name" value="PUA_elF2D"/>
    <property type="match status" value="1"/>
</dbReference>
<dbReference type="InterPro" id="IPR057429">
    <property type="entry name" value="WH_eIF2D"/>
</dbReference>
<feature type="non-terminal residue" evidence="4">
    <location>
        <position position="1"/>
    </location>
</feature>
<dbReference type="PROSITE" id="PS50890">
    <property type="entry name" value="PUA"/>
    <property type="match status" value="1"/>
</dbReference>
<dbReference type="SUPFAM" id="SSF88697">
    <property type="entry name" value="PUA domain-like"/>
    <property type="match status" value="1"/>
</dbReference>
<dbReference type="GO" id="GO:0003743">
    <property type="term" value="F:translation initiation factor activity"/>
    <property type="evidence" value="ECO:0007669"/>
    <property type="project" value="InterPro"/>
</dbReference>
<gene>
    <name evidence="4" type="ORF">EVOR1521_LOCUS9359</name>
</gene>
<name>A0AA36I633_9DINO</name>
<proteinExistence type="predicted"/>
<keyword evidence="5" id="KW-1185">Reference proteome</keyword>
<dbReference type="InterPro" id="IPR015947">
    <property type="entry name" value="PUA-like_sf"/>
</dbReference>
<dbReference type="InterPro" id="IPR004521">
    <property type="entry name" value="Uncharacterised_CHP00451"/>
</dbReference>
<evidence type="ECO:0000259" key="3">
    <source>
        <dbReference type="Pfam" id="PF26292"/>
    </source>
</evidence>
<comment type="caution">
    <text evidence="4">The sequence shown here is derived from an EMBL/GenBank/DDBJ whole genome shotgun (WGS) entry which is preliminary data.</text>
</comment>
<feature type="domain" description="eIF2D winged helix" evidence="2">
    <location>
        <begin position="216"/>
        <end position="292"/>
    </location>
</feature>
<evidence type="ECO:0008006" key="6">
    <source>
        <dbReference type="Google" id="ProtNLM"/>
    </source>
</evidence>
<accession>A0AA36I633</accession>
<evidence type="ECO:0000259" key="2">
    <source>
        <dbReference type="Pfam" id="PF25304"/>
    </source>
</evidence>
<evidence type="ECO:0000256" key="1">
    <source>
        <dbReference type="SAM" id="MobiDB-lite"/>
    </source>
</evidence>
<dbReference type="EMBL" id="CAUJNA010000838">
    <property type="protein sequence ID" value="CAJ1381793.1"/>
    <property type="molecule type" value="Genomic_DNA"/>
</dbReference>
<dbReference type="InterPro" id="IPR048248">
    <property type="entry name" value="PUA_eIF2d-like"/>
</dbReference>
<protein>
    <recommendedName>
        <fullName evidence="6">Eukaryotic translation initiation factor 2D</fullName>
    </recommendedName>
</protein>
<dbReference type="PANTHER" id="PTHR12217">
    <property type="entry name" value="EUKARYOTIC TRANSLATION INITIATION FACTOR 2D"/>
    <property type="match status" value="1"/>
</dbReference>
<sequence length="476" mass="51004">AVAAAHGEDLASVLLPNKADVIVRKAGGGSNLQFIFINSECLFVQLDGKADMGVGELMPTLLALWKVGAEAMLPSVVIQRPVAKFIFGGANVMAPGIHSVLPCKGEVAREGRLVAVRAEGNPGAAAVGRLRMPAASLPGPKGEAVEVLHYFGDAFWEAMGSPRPAGFVGDQIHSTSDTADAISAQPDEAETAAAAEAEAPGEDQSKATESAMVKDLEECLLQALKVRIKDRDLPLAGNALYAQHMRPCRRAGSNIDVKASSFKKLSTFLSHAEEKGWLALKKNSADPVVTRIFRDHPDLVGWKPWPKHVTAEAEEGEGQESSAPSASIQIELVWKVGKLPLLEALKLEAPQDGCWTRDECTAALKSYVDSRELWLKNNRKRIGMDALLTSFLAFEEAPSASFSLESLSDLLLRTLPACHRVTAPKGGAAGGFKQYVRPGKPPTVQVRTDTRRGHHVTLIHGLEVCCGCLQIWHVAS</sequence>
<dbReference type="GO" id="GO:0001731">
    <property type="term" value="P:formation of translation preinitiation complex"/>
    <property type="evidence" value="ECO:0007669"/>
    <property type="project" value="InterPro"/>
</dbReference>
<dbReference type="Pfam" id="PF25304">
    <property type="entry name" value="WHD_eIF2D"/>
    <property type="match status" value="1"/>
</dbReference>
<dbReference type="Proteomes" id="UP001178507">
    <property type="component" value="Unassembled WGS sequence"/>
</dbReference>
<dbReference type="InterPro" id="IPR039757">
    <property type="entry name" value="EIF2D"/>
</dbReference>
<dbReference type="GO" id="GO:0003723">
    <property type="term" value="F:RNA binding"/>
    <property type="evidence" value="ECO:0007669"/>
    <property type="project" value="InterPro"/>
</dbReference>
<evidence type="ECO:0000313" key="5">
    <source>
        <dbReference type="Proteomes" id="UP001178507"/>
    </source>
</evidence>
<reference evidence="4" key="1">
    <citation type="submission" date="2023-08" db="EMBL/GenBank/DDBJ databases">
        <authorList>
            <person name="Chen Y."/>
            <person name="Shah S."/>
            <person name="Dougan E. K."/>
            <person name="Thang M."/>
            <person name="Chan C."/>
        </authorList>
    </citation>
    <scope>NUCLEOTIDE SEQUENCE</scope>
</reference>
<organism evidence="4 5">
    <name type="scientific">Effrenium voratum</name>
    <dbReference type="NCBI Taxonomy" id="2562239"/>
    <lineage>
        <taxon>Eukaryota</taxon>
        <taxon>Sar</taxon>
        <taxon>Alveolata</taxon>
        <taxon>Dinophyceae</taxon>
        <taxon>Suessiales</taxon>
        <taxon>Symbiodiniaceae</taxon>
        <taxon>Effrenium</taxon>
    </lineage>
</organism>
<dbReference type="NCBIfam" id="TIGR00451">
    <property type="entry name" value="unchar_dom_2"/>
    <property type="match status" value="1"/>
</dbReference>
<feature type="domain" description="Eukaryotic translation initiation factor 2D-like PUA RNA-binding" evidence="3">
    <location>
        <begin position="73"/>
        <end position="153"/>
    </location>
</feature>
<dbReference type="Gene3D" id="3.10.400.20">
    <property type="match status" value="1"/>
</dbReference>
<feature type="region of interest" description="Disordered" evidence="1">
    <location>
        <begin position="177"/>
        <end position="209"/>
    </location>
</feature>
<evidence type="ECO:0000313" key="4">
    <source>
        <dbReference type="EMBL" id="CAJ1381793.1"/>
    </source>
</evidence>
<dbReference type="AlphaFoldDB" id="A0AA36I633"/>
<dbReference type="PANTHER" id="PTHR12217:SF4">
    <property type="entry name" value="EUKARYOTIC TRANSLATION INITIATION FACTOR 2D"/>
    <property type="match status" value="1"/>
</dbReference>
<dbReference type="CDD" id="cd21156">
    <property type="entry name" value="PUA_eIF2d-like"/>
    <property type="match status" value="1"/>
</dbReference>